<feature type="non-terminal residue" evidence="1">
    <location>
        <position position="1"/>
    </location>
</feature>
<reference evidence="1 2" key="1">
    <citation type="submission" date="2013-09" db="EMBL/GenBank/DDBJ databases">
        <title>Corchorus capsularis genome sequencing.</title>
        <authorList>
            <person name="Alam M."/>
            <person name="Haque M.S."/>
            <person name="Islam M.S."/>
            <person name="Emdad E.M."/>
            <person name="Islam M.M."/>
            <person name="Ahmed B."/>
            <person name="Halim A."/>
            <person name="Hossen Q.M.M."/>
            <person name="Hossain M.Z."/>
            <person name="Ahmed R."/>
            <person name="Khan M.M."/>
            <person name="Islam R."/>
            <person name="Rashid M.M."/>
            <person name="Khan S.A."/>
            <person name="Rahman M.S."/>
            <person name="Alam M."/>
        </authorList>
    </citation>
    <scope>NUCLEOTIDE SEQUENCE [LARGE SCALE GENOMIC DNA]</scope>
    <source>
        <strain evidence="2">cv. CVL-1</strain>
        <tissue evidence="1">Whole seedling</tissue>
    </source>
</reference>
<protein>
    <submittedName>
        <fullName evidence="1">Uncharacterized protein</fullName>
    </submittedName>
</protein>
<sequence length="21" mass="2242">ANNMCEPKKGILKGLIADRVA</sequence>
<organism evidence="1 2">
    <name type="scientific">Corchorus capsularis</name>
    <name type="common">Jute</name>
    <dbReference type="NCBI Taxonomy" id="210143"/>
    <lineage>
        <taxon>Eukaryota</taxon>
        <taxon>Viridiplantae</taxon>
        <taxon>Streptophyta</taxon>
        <taxon>Embryophyta</taxon>
        <taxon>Tracheophyta</taxon>
        <taxon>Spermatophyta</taxon>
        <taxon>Magnoliopsida</taxon>
        <taxon>eudicotyledons</taxon>
        <taxon>Gunneridae</taxon>
        <taxon>Pentapetalae</taxon>
        <taxon>rosids</taxon>
        <taxon>malvids</taxon>
        <taxon>Malvales</taxon>
        <taxon>Malvaceae</taxon>
        <taxon>Grewioideae</taxon>
        <taxon>Apeibeae</taxon>
        <taxon>Corchorus</taxon>
    </lineage>
</organism>
<gene>
    <name evidence="1" type="ORF">CCACVL1_00821</name>
</gene>
<proteinExistence type="predicted"/>
<evidence type="ECO:0000313" key="2">
    <source>
        <dbReference type="Proteomes" id="UP000188268"/>
    </source>
</evidence>
<dbReference type="Proteomes" id="UP000188268">
    <property type="component" value="Unassembled WGS sequence"/>
</dbReference>
<comment type="caution">
    <text evidence="1">The sequence shown here is derived from an EMBL/GenBank/DDBJ whole genome shotgun (WGS) entry which is preliminary data.</text>
</comment>
<accession>A0A1R3KUA1</accession>
<keyword evidence="2" id="KW-1185">Reference proteome</keyword>
<evidence type="ECO:0000313" key="1">
    <source>
        <dbReference type="EMBL" id="OMP10684.1"/>
    </source>
</evidence>
<dbReference type="AlphaFoldDB" id="A0A1R3KUA1"/>
<dbReference type="EMBL" id="AWWV01002039">
    <property type="protein sequence ID" value="OMP10684.1"/>
    <property type="molecule type" value="Genomic_DNA"/>
</dbReference>
<dbReference type="Gramene" id="OMP10684">
    <property type="protein sequence ID" value="OMP10684"/>
    <property type="gene ID" value="CCACVL1_00821"/>
</dbReference>
<name>A0A1R3KUA1_COCAP</name>